<dbReference type="GO" id="GO:0016705">
    <property type="term" value="F:oxidoreductase activity, acting on paired donors, with incorporation or reduction of molecular oxygen"/>
    <property type="evidence" value="ECO:0007669"/>
    <property type="project" value="InterPro"/>
</dbReference>
<dbReference type="AlphaFoldDB" id="A0A6A6WC78"/>
<dbReference type="GeneID" id="54484641"/>
<dbReference type="GO" id="GO:0004497">
    <property type="term" value="F:monooxygenase activity"/>
    <property type="evidence" value="ECO:0007669"/>
    <property type="project" value="InterPro"/>
</dbReference>
<dbReference type="EMBL" id="ML996568">
    <property type="protein sequence ID" value="KAF2760438.1"/>
    <property type="molecule type" value="Genomic_DNA"/>
</dbReference>
<protein>
    <submittedName>
        <fullName evidence="2">Cytochrome P450</fullName>
    </submittedName>
</protein>
<dbReference type="GO" id="GO:0020037">
    <property type="term" value="F:heme binding"/>
    <property type="evidence" value="ECO:0007669"/>
    <property type="project" value="InterPro"/>
</dbReference>
<comment type="cofactor">
    <cofactor evidence="1">
        <name>heme</name>
        <dbReference type="ChEBI" id="CHEBI:30413"/>
    </cofactor>
</comment>
<evidence type="ECO:0000256" key="1">
    <source>
        <dbReference type="PIRSR" id="PIRSR602401-1"/>
    </source>
</evidence>
<dbReference type="InterPro" id="IPR001128">
    <property type="entry name" value="Cyt_P450"/>
</dbReference>
<dbReference type="InterPro" id="IPR036396">
    <property type="entry name" value="Cyt_P450_sf"/>
</dbReference>
<evidence type="ECO:0000313" key="2">
    <source>
        <dbReference type="EMBL" id="KAF2760438.1"/>
    </source>
</evidence>
<dbReference type="RefSeq" id="XP_033602889.1">
    <property type="nucleotide sequence ID" value="XM_033743587.1"/>
</dbReference>
<dbReference type="FunFam" id="1.10.630.10:FF:000051">
    <property type="entry name" value="Cytochrome P450 monooxygenase (Fum15)"/>
    <property type="match status" value="1"/>
</dbReference>
<gene>
    <name evidence="2" type="ORF">EJ05DRAFT_474310</name>
</gene>
<dbReference type="PANTHER" id="PTHR24305">
    <property type="entry name" value="CYTOCHROME P450"/>
    <property type="match status" value="1"/>
</dbReference>
<dbReference type="Pfam" id="PF00067">
    <property type="entry name" value="p450"/>
    <property type="match status" value="1"/>
</dbReference>
<keyword evidence="1" id="KW-0349">Heme</keyword>
<dbReference type="GO" id="GO:0005506">
    <property type="term" value="F:iron ion binding"/>
    <property type="evidence" value="ECO:0007669"/>
    <property type="project" value="InterPro"/>
</dbReference>
<dbReference type="SUPFAM" id="SSF48264">
    <property type="entry name" value="Cytochrome P450"/>
    <property type="match status" value="1"/>
</dbReference>
<reference evidence="2" key="1">
    <citation type="journal article" date="2020" name="Stud. Mycol.">
        <title>101 Dothideomycetes genomes: a test case for predicting lifestyles and emergence of pathogens.</title>
        <authorList>
            <person name="Haridas S."/>
            <person name="Albert R."/>
            <person name="Binder M."/>
            <person name="Bloem J."/>
            <person name="Labutti K."/>
            <person name="Salamov A."/>
            <person name="Andreopoulos B."/>
            <person name="Baker S."/>
            <person name="Barry K."/>
            <person name="Bills G."/>
            <person name="Bluhm B."/>
            <person name="Cannon C."/>
            <person name="Castanera R."/>
            <person name="Culley D."/>
            <person name="Daum C."/>
            <person name="Ezra D."/>
            <person name="Gonzalez J."/>
            <person name="Henrissat B."/>
            <person name="Kuo A."/>
            <person name="Liang C."/>
            <person name="Lipzen A."/>
            <person name="Lutzoni F."/>
            <person name="Magnuson J."/>
            <person name="Mondo S."/>
            <person name="Nolan M."/>
            <person name="Ohm R."/>
            <person name="Pangilinan J."/>
            <person name="Park H.-J."/>
            <person name="Ramirez L."/>
            <person name="Alfaro M."/>
            <person name="Sun H."/>
            <person name="Tritt A."/>
            <person name="Yoshinaga Y."/>
            <person name="Zwiers L.-H."/>
            <person name="Turgeon B."/>
            <person name="Goodwin S."/>
            <person name="Spatafora J."/>
            <person name="Crous P."/>
            <person name="Grigoriev I."/>
        </authorList>
    </citation>
    <scope>NUCLEOTIDE SEQUENCE</scope>
    <source>
        <strain evidence="2">CBS 121739</strain>
    </source>
</reference>
<name>A0A6A6WC78_9PEZI</name>
<sequence>MKAWLDDIPNEGLIYYRSAFNAERLLPTTPKAIGEVLVSKSYEFIKPKQIREGLGRLLGIGVLLAEGDEHRRQRKLLMPAFQFRHIKDLYPVFWMKSAEMVTALSKTNSVPNASGTSPIISIIDWVSRCTLDIIGVAGMGQDFDAIQNPDGDLSTTYRTISSPSSATRILNVIAIVVPMWILRRLPIKRNEDMIHAIRTIKSTSRNLIRSKNEKLAAGANTDTDILSVAITSGGFSEDDLVNQLMTFLAAGHETTASAMAWAVYLLCRHPEIQSRLREEVREQLPSISDGSSVTSQQIDNVHYLSAVCNEVLRLYPPVPMTLRQASKDTTIAGHFVPKDTTVFIPIWAINVNKAMWGDDAEEFNPERWMAPGQANSGGAESNYAMTTFLHGPRSCIGQAFAQAEFKCLLAAIVGKFELEATDLDTPLDIVGGVTQKPKGGVPVRLKEVPGW</sequence>
<organism evidence="2 3">
    <name type="scientific">Pseudovirgaria hyperparasitica</name>
    <dbReference type="NCBI Taxonomy" id="470096"/>
    <lineage>
        <taxon>Eukaryota</taxon>
        <taxon>Fungi</taxon>
        <taxon>Dikarya</taxon>
        <taxon>Ascomycota</taxon>
        <taxon>Pezizomycotina</taxon>
        <taxon>Dothideomycetes</taxon>
        <taxon>Dothideomycetes incertae sedis</taxon>
        <taxon>Acrospermales</taxon>
        <taxon>Acrospermaceae</taxon>
        <taxon>Pseudovirgaria</taxon>
    </lineage>
</organism>
<dbReference type="PRINTS" id="PR00385">
    <property type="entry name" value="P450"/>
</dbReference>
<dbReference type="PANTHER" id="PTHR24305:SF227">
    <property type="entry name" value="P450, PUTATIVE (EUROFUNG)-RELATED"/>
    <property type="match status" value="1"/>
</dbReference>
<proteinExistence type="predicted"/>
<dbReference type="InterPro" id="IPR050121">
    <property type="entry name" value="Cytochrome_P450_monoxygenase"/>
</dbReference>
<dbReference type="InterPro" id="IPR002401">
    <property type="entry name" value="Cyt_P450_E_grp-I"/>
</dbReference>
<accession>A0A6A6WC78</accession>
<dbReference type="CDD" id="cd11069">
    <property type="entry name" value="CYP_FUM15-like"/>
    <property type="match status" value="1"/>
</dbReference>
<feature type="binding site" description="axial binding residue" evidence="1">
    <location>
        <position position="395"/>
    </location>
    <ligand>
        <name>heme</name>
        <dbReference type="ChEBI" id="CHEBI:30413"/>
    </ligand>
    <ligandPart>
        <name>Fe</name>
        <dbReference type="ChEBI" id="CHEBI:18248"/>
    </ligandPart>
</feature>
<dbReference type="Proteomes" id="UP000799437">
    <property type="component" value="Unassembled WGS sequence"/>
</dbReference>
<keyword evidence="1" id="KW-0408">Iron</keyword>
<evidence type="ECO:0000313" key="3">
    <source>
        <dbReference type="Proteomes" id="UP000799437"/>
    </source>
</evidence>
<dbReference type="OrthoDB" id="1470350at2759"/>
<dbReference type="PRINTS" id="PR00463">
    <property type="entry name" value="EP450I"/>
</dbReference>
<dbReference type="Gene3D" id="1.10.630.10">
    <property type="entry name" value="Cytochrome P450"/>
    <property type="match status" value="1"/>
</dbReference>
<keyword evidence="3" id="KW-1185">Reference proteome</keyword>
<keyword evidence="1" id="KW-0479">Metal-binding</keyword>